<gene>
    <name evidence="1" type="ORF">A2812_00545</name>
</gene>
<dbReference type="EMBL" id="MHOM01000053">
    <property type="protein sequence ID" value="OGZ62698.1"/>
    <property type="molecule type" value="Genomic_DNA"/>
</dbReference>
<dbReference type="GO" id="GO:0009307">
    <property type="term" value="P:DNA restriction-modification system"/>
    <property type="evidence" value="ECO:0007669"/>
    <property type="project" value="InterPro"/>
</dbReference>
<dbReference type="AlphaFoldDB" id="A0A1G2HLB5"/>
<comment type="caution">
    <text evidence="1">The sequence shown here is derived from an EMBL/GenBank/DDBJ whole genome shotgun (WGS) entry which is preliminary data.</text>
</comment>
<dbReference type="GO" id="GO:0009036">
    <property type="term" value="F:type II site-specific deoxyribonuclease activity"/>
    <property type="evidence" value="ECO:0007669"/>
    <property type="project" value="InterPro"/>
</dbReference>
<keyword evidence="1" id="KW-0255">Endonuclease</keyword>
<dbReference type="SUPFAM" id="SSF52980">
    <property type="entry name" value="Restriction endonuclease-like"/>
    <property type="match status" value="1"/>
</dbReference>
<dbReference type="InterPro" id="IPR011335">
    <property type="entry name" value="Restrct_endonuc-II-like"/>
</dbReference>
<keyword evidence="1" id="KW-0378">Hydrolase</keyword>
<proteinExistence type="predicted"/>
<dbReference type="InterPro" id="IPR011336">
    <property type="entry name" value="Restrct_endonuc_II_EcoRI/MunI"/>
</dbReference>
<organism evidence="1 2">
    <name type="scientific">Candidatus Staskawiczbacteria bacterium RIFCSPHIGHO2_01_FULL_36_16</name>
    <dbReference type="NCBI Taxonomy" id="1802200"/>
    <lineage>
        <taxon>Bacteria</taxon>
        <taxon>Candidatus Staskawicziibacteriota</taxon>
    </lineage>
</organism>
<protein>
    <submittedName>
        <fullName evidence="1">Restriction endonuclease</fullName>
    </submittedName>
</protein>
<sequence>MGTNELRKRKIWQDVSSEKAGIAEKNFYQVFSQYFKDSNFRIRRCPKEFNNIYFNVKLSKDVLSEIYTPNIKKWRHGVVPDYAIDNIKTKKTLYVEVKRQDGWVEGKSRSAGRGNAHERSCKFFTPGLIKILRKHGNLGNNILPFWVVFQGDITRDPCRVREITLWYDSYSAHFFMWRNTTNDKLLIKHFNNRLKHLLV</sequence>
<reference evidence="1 2" key="1">
    <citation type="journal article" date="2016" name="Nat. Commun.">
        <title>Thousands of microbial genomes shed light on interconnected biogeochemical processes in an aquifer system.</title>
        <authorList>
            <person name="Anantharaman K."/>
            <person name="Brown C.T."/>
            <person name="Hug L.A."/>
            <person name="Sharon I."/>
            <person name="Castelle C.J."/>
            <person name="Probst A.J."/>
            <person name="Thomas B.C."/>
            <person name="Singh A."/>
            <person name="Wilkins M.J."/>
            <person name="Karaoz U."/>
            <person name="Brodie E.L."/>
            <person name="Williams K.H."/>
            <person name="Hubbard S.S."/>
            <person name="Banfield J.F."/>
        </authorList>
    </citation>
    <scope>NUCLEOTIDE SEQUENCE [LARGE SCALE GENOMIC DNA]</scope>
</reference>
<accession>A0A1G2HLB5</accession>
<dbReference type="GO" id="GO:0003677">
    <property type="term" value="F:DNA binding"/>
    <property type="evidence" value="ECO:0007669"/>
    <property type="project" value="InterPro"/>
</dbReference>
<dbReference type="CDD" id="cd22336">
    <property type="entry name" value="MunI-like"/>
    <property type="match status" value="1"/>
</dbReference>
<dbReference type="InterPro" id="IPR022725">
    <property type="entry name" value="Restrct_endonuc_II_MunI"/>
</dbReference>
<keyword evidence="1" id="KW-0540">Nuclease</keyword>
<dbReference type="Pfam" id="PF11407">
    <property type="entry name" value="RestrictionMunI"/>
    <property type="match status" value="1"/>
</dbReference>
<dbReference type="STRING" id="1802200.A2812_00545"/>
<evidence type="ECO:0000313" key="1">
    <source>
        <dbReference type="EMBL" id="OGZ62698.1"/>
    </source>
</evidence>
<name>A0A1G2HLB5_9BACT</name>
<dbReference type="Proteomes" id="UP000177190">
    <property type="component" value="Unassembled WGS sequence"/>
</dbReference>
<evidence type="ECO:0000313" key="2">
    <source>
        <dbReference type="Proteomes" id="UP000177190"/>
    </source>
</evidence>
<dbReference type="Gene3D" id="3.40.580.10">
    <property type="entry name" value="Eco RI Endonuclease, subunit A"/>
    <property type="match status" value="1"/>
</dbReference>